<gene>
    <name evidence="1" type="ORF">ETD83_19310</name>
</gene>
<comment type="caution">
    <text evidence="1">The sequence shown here is derived from an EMBL/GenBank/DDBJ whole genome shotgun (WGS) entry which is preliminary data.</text>
</comment>
<name>A0A5C4JAY7_9ACTN</name>
<reference evidence="1 2" key="1">
    <citation type="submission" date="2019-05" db="EMBL/GenBank/DDBJ databases">
        <title>Draft genome sequence of Actinomadura sp. 14C53.</title>
        <authorList>
            <person name="Saricaoglu S."/>
            <person name="Isik K."/>
        </authorList>
    </citation>
    <scope>NUCLEOTIDE SEQUENCE [LARGE SCALE GENOMIC DNA]</scope>
    <source>
        <strain evidence="1 2">14C53</strain>
    </source>
</reference>
<proteinExistence type="predicted"/>
<dbReference type="AlphaFoldDB" id="A0A5C4JAY7"/>
<dbReference type="OrthoDB" id="3468245at2"/>
<dbReference type="RefSeq" id="WP_138646535.1">
    <property type="nucleotide sequence ID" value="NZ_VCKW01000094.1"/>
</dbReference>
<organism evidence="1 2">
    <name type="scientific">Actinomadura soli</name>
    <dbReference type="NCBI Taxonomy" id="2508997"/>
    <lineage>
        <taxon>Bacteria</taxon>
        <taxon>Bacillati</taxon>
        <taxon>Actinomycetota</taxon>
        <taxon>Actinomycetes</taxon>
        <taxon>Streptosporangiales</taxon>
        <taxon>Thermomonosporaceae</taxon>
        <taxon>Actinomadura</taxon>
    </lineage>
</organism>
<keyword evidence="2" id="KW-1185">Reference proteome</keyword>
<protein>
    <submittedName>
        <fullName evidence="1">Uncharacterized protein</fullName>
    </submittedName>
</protein>
<dbReference type="Proteomes" id="UP000309174">
    <property type="component" value="Unassembled WGS sequence"/>
</dbReference>
<accession>A0A5C4JAY7</accession>
<evidence type="ECO:0000313" key="2">
    <source>
        <dbReference type="Proteomes" id="UP000309174"/>
    </source>
</evidence>
<evidence type="ECO:0000313" key="1">
    <source>
        <dbReference type="EMBL" id="TMQ98307.1"/>
    </source>
</evidence>
<sequence length="167" mass="17956">MSPPPPGRVVIQAAGLDGTPAFSVVSDTGRPLEILDPNGTLIGTLESDQDATGAEVRRVASGSPFGSVLRLIGVGRAMPREYHLLRDASGRRLCGICWEQKQQGHRGGTAWVPTDAEYTDANGARIARLTYVRATKAEYTLKIEYRLSEPLRTLVLASPLAFALVRG</sequence>
<dbReference type="EMBL" id="VCKW01000094">
    <property type="protein sequence ID" value="TMQ98307.1"/>
    <property type="molecule type" value="Genomic_DNA"/>
</dbReference>